<dbReference type="Proteomes" id="UP000092730">
    <property type="component" value="Chromosome 1"/>
</dbReference>
<sequence>MDGGDDKMADHDDLLASIIYAGLDSLGAIEASGITTTGFQAKHNVSVLRGFMASLGKPDLPISYGLEEYDPNDPDPERLELINTRLKMMLSTDPNTEWQRWHQVDTDIRGSEVRNLEPIDHKTAFSRFYDKLEREKRDGKIVVTTGAQTIHSIMNDPELGPRFRQFTKKIILQSGAKTGPDGRKYPDGDARNAFYHITASEDLFKQAQDYEILTDIYTKFAATACAIEPPFVSELAETGHKGAQFLHEISNSVDAIQLFDTLNDGRLFTKKFTLDLLMKFKTVLDDERASEVKQELLSRWSQQDKSKMSKEEYTEYLSDYLSLMQQVTKNVPYDSEAMLGALDDEYLEALNILKKPVVDDGGTGTKHTFRVIGSPTDCGVNVSEMRDTIIALAGYTILNTLEGSYMPPSERPASILTGAQATRSVPTTL</sequence>
<accession>A0A1B9G583</accession>
<evidence type="ECO:0000313" key="4">
    <source>
        <dbReference type="Proteomes" id="UP000092730"/>
    </source>
</evidence>
<name>A0A1B9G583_9TREE</name>
<reference evidence="3" key="2">
    <citation type="submission" date="2013-07" db="EMBL/GenBank/DDBJ databases">
        <authorList>
            <consortium name="The Broad Institute Genome Sequencing Platform"/>
            <person name="Cuomo C."/>
            <person name="Litvintseva A."/>
            <person name="Chen Y."/>
            <person name="Heitman J."/>
            <person name="Sun S."/>
            <person name="Springer D."/>
            <person name="Dromer F."/>
            <person name="Young S.K."/>
            <person name="Zeng Q."/>
            <person name="Gargeya S."/>
            <person name="Fitzgerald M."/>
            <person name="Abouelleil A."/>
            <person name="Alvarado L."/>
            <person name="Berlin A.M."/>
            <person name="Chapman S.B."/>
            <person name="Dewar J."/>
            <person name="Goldberg J."/>
            <person name="Griggs A."/>
            <person name="Gujja S."/>
            <person name="Hansen M."/>
            <person name="Howarth C."/>
            <person name="Imamovic A."/>
            <person name="Larimer J."/>
            <person name="McCowan C."/>
            <person name="Murphy C."/>
            <person name="Pearson M."/>
            <person name="Priest M."/>
            <person name="Roberts A."/>
            <person name="Saif S."/>
            <person name="Shea T."/>
            <person name="Sykes S."/>
            <person name="Wortman J."/>
            <person name="Nusbaum C."/>
            <person name="Birren B."/>
        </authorList>
    </citation>
    <scope>NUCLEOTIDE SEQUENCE</scope>
    <source>
        <strain evidence="3">CBS 10118</strain>
    </source>
</reference>
<evidence type="ECO:0000313" key="2">
    <source>
        <dbReference type="EMBL" id="OCF26162.1"/>
    </source>
</evidence>
<dbReference type="STRING" id="1296100.A0A1B9G583"/>
<feature type="compositionally biased region" description="Polar residues" evidence="1">
    <location>
        <begin position="417"/>
        <end position="429"/>
    </location>
</feature>
<protein>
    <submittedName>
        <fullName evidence="2">Uncharacterized protein</fullName>
    </submittedName>
</protein>
<evidence type="ECO:0000256" key="1">
    <source>
        <dbReference type="SAM" id="MobiDB-lite"/>
    </source>
</evidence>
<dbReference type="KEGG" id="kbi:30208239"/>
<dbReference type="VEuPathDB" id="FungiDB:I302_03840"/>
<proteinExistence type="predicted"/>
<reference evidence="2" key="1">
    <citation type="submission" date="2013-07" db="EMBL/GenBank/DDBJ databases">
        <title>The Genome Sequence of Cryptococcus bestiolae CBS10118.</title>
        <authorList>
            <consortium name="The Broad Institute Genome Sequencing Platform"/>
            <person name="Cuomo C."/>
            <person name="Litvintseva A."/>
            <person name="Chen Y."/>
            <person name="Heitman J."/>
            <person name="Sun S."/>
            <person name="Springer D."/>
            <person name="Dromer F."/>
            <person name="Young S.K."/>
            <person name="Zeng Q."/>
            <person name="Gargeya S."/>
            <person name="Fitzgerald M."/>
            <person name="Abouelleil A."/>
            <person name="Alvarado L."/>
            <person name="Berlin A.M."/>
            <person name="Chapman S.B."/>
            <person name="Dewar J."/>
            <person name="Goldberg J."/>
            <person name="Griggs A."/>
            <person name="Gujja S."/>
            <person name="Hansen M."/>
            <person name="Howarth C."/>
            <person name="Imamovic A."/>
            <person name="Larimer J."/>
            <person name="McCowan C."/>
            <person name="Murphy C."/>
            <person name="Pearson M."/>
            <person name="Priest M."/>
            <person name="Roberts A."/>
            <person name="Saif S."/>
            <person name="Shea T."/>
            <person name="Sykes S."/>
            <person name="Wortman J."/>
            <person name="Nusbaum C."/>
            <person name="Birren B."/>
        </authorList>
    </citation>
    <scope>NUCLEOTIDE SEQUENCE [LARGE SCALE GENOMIC DNA]</scope>
    <source>
        <strain evidence="2">CBS 10118</strain>
    </source>
</reference>
<dbReference type="OrthoDB" id="2564527at2759"/>
<reference evidence="3" key="4">
    <citation type="submission" date="2024-02" db="EMBL/GenBank/DDBJ databases">
        <title>Comparative genomics of Cryptococcus and Kwoniella reveals pathogenesis evolution and contrasting modes of karyotype evolution via chromosome fusion or intercentromeric recombination.</title>
        <authorList>
            <person name="Coelho M.A."/>
            <person name="David-Palma M."/>
            <person name="Shea T."/>
            <person name="Bowers K."/>
            <person name="McGinley-Smith S."/>
            <person name="Mohammad A.W."/>
            <person name="Gnirke A."/>
            <person name="Yurkov A.M."/>
            <person name="Nowrousian M."/>
            <person name="Sun S."/>
            <person name="Cuomo C.A."/>
            <person name="Heitman J."/>
        </authorList>
    </citation>
    <scope>NUCLEOTIDE SEQUENCE</scope>
    <source>
        <strain evidence="3">CBS 10118</strain>
    </source>
</reference>
<keyword evidence="4" id="KW-1185">Reference proteome</keyword>
<dbReference type="Gene3D" id="3.90.245.10">
    <property type="entry name" value="Ribonucleoside hydrolase-like"/>
    <property type="match status" value="1"/>
</dbReference>
<dbReference type="AlphaFoldDB" id="A0A1B9G583"/>
<dbReference type="GeneID" id="30208239"/>
<gene>
    <name evidence="2" type="ORF">I302_03840</name>
    <name evidence="3" type="ORF">I302_100467</name>
</gene>
<feature type="region of interest" description="Disordered" evidence="1">
    <location>
        <begin position="410"/>
        <end position="429"/>
    </location>
</feature>
<dbReference type="EMBL" id="CP144541">
    <property type="protein sequence ID" value="WVW78512.1"/>
    <property type="molecule type" value="Genomic_DNA"/>
</dbReference>
<dbReference type="GO" id="GO:0016799">
    <property type="term" value="F:hydrolase activity, hydrolyzing N-glycosyl compounds"/>
    <property type="evidence" value="ECO:0007669"/>
    <property type="project" value="InterPro"/>
</dbReference>
<reference evidence="2" key="3">
    <citation type="submission" date="2014-01" db="EMBL/GenBank/DDBJ databases">
        <title>Evolution of pathogenesis and genome organization in the Tremellales.</title>
        <authorList>
            <person name="Cuomo C."/>
            <person name="Litvintseva A."/>
            <person name="Heitman J."/>
            <person name="Chen Y."/>
            <person name="Sun S."/>
            <person name="Springer D."/>
            <person name="Dromer F."/>
            <person name="Young S."/>
            <person name="Zeng Q."/>
            <person name="Chapman S."/>
            <person name="Gujja S."/>
            <person name="Saif S."/>
            <person name="Birren B."/>
        </authorList>
    </citation>
    <scope>NUCLEOTIDE SEQUENCE</scope>
    <source>
        <strain evidence="2">CBS 10118</strain>
    </source>
</reference>
<dbReference type="RefSeq" id="XP_019047232.1">
    <property type="nucleotide sequence ID" value="XM_019190484.1"/>
</dbReference>
<dbReference type="InterPro" id="IPR036452">
    <property type="entry name" value="Ribo_hydro-like"/>
</dbReference>
<dbReference type="EMBL" id="KI894020">
    <property type="protein sequence ID" value="OCF26162.1"/>
    <property type="molecule type" value="Genomic_DNA"/>
</dbReference>
<evidence type="ECO:0000313" key="3">
    <source>
        <dbReference type="EMBL" id="WVW78512.1"/>
    </source>
</evidence>
<organism evidence="2">
    <name type="scientific">Kwoniella bestiolae CBS 10118</name>
    <dbReference type="NCBI Taxonomy" id="1296100"/>
    <lineage>
        <taxon>Eukaryota</taxon>
        <taxon>Fungi</taxon>
        <taxon>Dikarya</taxon>
        <taxon>Basidiomycota</taxon>
        <taxon>Agaricomycotina</taxon>
        <taxon>Tremellomycetes</taxon>
        <taxon>Tremellales</taxon>
        <taxon>Cryptococcaceae</taxon>
        <taxon>Kwoniella</taxon>
    </lineage>
</organism>